<keyword evidence="2" id="KW-1185">Reference proteome</keyword>
<gene>
    <name evidence="1" type="ORF">CEXT_300711</name>
</gene>
<organism evidence="1 2">
    <name type="scientific">Caerostris extrusa</name>
    <name type="common">Bark spider</name>
    <name type="synonym">Caerostris bankana</name>
    <dbReference type="NCBI Taxonomy" id="172846"/>
    <lineage>
        <taxon>Eukaryota</taxon>
        <taxon>Metazoa</taxon>
        <taxon>Ecdysozoa</taxon>
        <taxon>Arthropoda</taxon>
        <taxon>Chelicerata</taxon>
        <taxon>Arachnida</taxon>
        <taxon>Araneae</taxon>
        <taxon>Araneomorphae</taxon>
        <taxon>Entelegynae</taxon>
        <taxon>Araneoidea</taxon>
        <taxon>Araneidae</taxon>
        <taxon>Caerostris</taxon>
    </lineage>
</organism>
<accession>A0AAV4VM64</accession>
<evidence type="ECO:0000313" key="2">
    <source>
        <dbReference type="Proteomes" id="UP001054945"/>
    </source>
</evidence>
<dbReference type="Proteomes" id="UP001054945">
    <property type="component" value="Unassembled WGS sequence"/>
</dbReference>
<proteinExistence type="predicted"/>
<name>A0AAV4VM64_CAEEX</name>
<dbReference type="EMBL" id="BPLR01014767">
    <property type="protein sequence ID" value="GIY71198.1"/>
    <property type="molecule type" value="Genomic_DNA"/>
</dbReference>
<comment type="caution">
    <text evidence="1">The sequence shown here is derived from an EMBL/GenBank/DDBJ whole genome shotgun (WGS) entry which is preliminary data.</text>
</comment>
<protein>
    <submittedName>
        <fullName evidence="1">Uncharacterized protein</fullName>
    </submittedName>
</protein>
<sequence>PPVHSYRSIDTRFCSINRPLVAANFLHTNLE</sequence>
<reference evidence="1 2" key="1">
    <citation type="submission" date="2021-06" db="EMBL/GenBank/DDBJ databases">
        <title>Caerostris extrusa draft genome.</title>
        <authorList>
            <person name="Kono N."/>
            <person name="Arakawa K."/>
        </authorList>
    </citation>
    <scope>NUCLEOTIDE SEQUENCE [LARGE SCALE GENOMIC DNA]</scope>
</reference>
<evidence type="ECO:0000313" key="1">
    <source>
        <dbReference type="EMBL" id="GIY71198.1"/>
    </source>
</evidence>
<feature type="non-terminal residue" evidence="1">
    <location>
        <position position="1"/>
    </location>
</feature>
<dbReference type="AlphaFoldDB" id="A0AAV4VM64"/>